<comment type="caution">
    <text evidence="4">The sequence shown here is derived from an EMBL/GenBank/DDBJ whole genome shotgun (WGS) entry which is preliminary data.</text>
</comment>
<dbReference type="SUPFAM" id="SSF53756">
    <property type="entry name" value="UDP-Glycosyltransferase/glycogen phosphorylase"/>
    <property type="match status" value="1"/>
</dbReference>
<dbReference type="PANTHER" id="PTHR46401:SF2">
    <property type="entry name" value="GLYCOSYLTRANSFERASE WBBK-RELATED"/>
    <property type="match status" value="1"/>
</dbReference>
<protein>
    <submittedName>
        <fullName evidence="4">Glycosyltransferase family 4 protein</fullName>
    </submittedName>
</protein>
<dbReference type="RefSeq" id="WP_201921314.1">
    <property type="nucleotide sequence ID" value="NZ_BAABAX010000031.1"/>
</dbReference>
<keyword evidence="1" id="KW-0808">Transferase</keyword>
<dbReference type="Gene3D" id="3.40.50.2000">
    <property type="entry name" value="Glycogen Phosphorylase B"/>
    <property type="match status" value="2"/>
</dbReference>
<dbReference type="GO" id="GO:0009103">
    <property type="term" value="P:lipopolysaccharide biosynthetic process"/>
    <property type="evidence" value="ECO:0007669"/>
    <property type="project" value="TreeGrafter"/>
</dbReference>
<proteinExistence type="predicted"/>
<name>A0A937A0M1_9FLAO</name>
<organism evidence="4 5">
    <name type="scientific">Aquimarina mytili</name>
    <dbReference type="NCBI Taxonomy" id="874423"/>
    <lineage>
        <taxon>Bacteria</taxon>
        <taxon>Pseudomonadati</taxon>
        <taxon>Bacteroidota</taxon>
        <taxon>Flavobacteriia</taxon>
        <taxon>Flavobacteriales</taxon>
        <taxon>Flavobacteriaceae</taxon>
        <taxon>Aquimarina</taxon>
    </lineage>
</organism>
<feature type="transmembrane region" description="Helical" evidence="2">
    <location>
        <begin position="111"/>
        <end position="128"/>
    </location>
</feature>
<dbReference type="Proteomes" id="UP000651057">
    <property type="component" value="Unassembled WGS sequence"/>
</dbReference>
<evidence type="ECO:0000256" key="1">
    <source>
        <dbReference type="ARBA" id="ARBA00022679"/>
    </source>
</evidence>
<keyword evidence="5" id="KW-1185">Reference proteome</keyword>
<keyword evidence="2" id="KW-1133">Transmembrane helix</keyword>
<feature type="domain" description="Glycosyl transferase family 1" evidence="3">
    <location>
        <begin position="224"/>
        <end position="389"/>
    </location>
</feature>
<dbReference type="GO" id="GO:0016757">
    <property type="term" value="F:glycosyltransferase activity"/>
    <property type="evidence" value="ECO:0007669"/>
    <property type="project" value="InterPro"/>
</dbReference>
<gene>
    <name evidence="4" type="ORF">JJQ60_14110</name>
</gene>
<dbReference type="Pfam" id="PF00534">
    <property type="entry name" value="Glycos_transf_1"/>
    <property type="match status" value="1"/>
</dbReference>
<evidence type="ECO:0000256" key="2">
    <source>
        <dbReference type="SAM" id="Phobius"/>
    </source>
</evidence>
<dbReference type="InterPro" id="IPR001296">
    <property type="entry name" value="Glyco_trans_1"/>
</dbReference>
<dbReference type="EMBL" id="JAERQJ010000005">
    <property type="protein sequence ID" value="MBL0684661.1"/>
    <property type="molecule type" value="Genomic_DNA"/>
</dbReference>
<evidence type="ECO:0000259" key="3">
    <source>
        <dbReference type="Pfam" id="PF00534"/>
    </source>
</evidence>
<reference evidence="4" key="1">
    <citation type="submission" date="2021-01" db="EMBL/GenBank/DDBJ databases">
        <authorList>
            <person name="Zhong Y.L."/>
        </authorList>
    </citation>
    <scope>NUCLEOTIDE SEQUENCE</scope>
    <source>
        <strain evidence="4">KCTC 23302</strain>
    </source>
</reference>
<keyword evidence="2" id="KW-0812">Transmembrane</keyword>
<dbReference type="AlphaFoldDB" id="A0A937A0M1"/>
<evidence type="ECO:0000313" key="5">
    <source>
        <dbReference type="Proteomes" id="UP000651057"/>
    </source>
</evidence>
<dbReference type="CDD" id="cd03794">
    <property type="entry name" value="GT4_WbuB-like"/>
    <property type="match status" value="1"/>
</dbReference>
<feature type="transmembrane region" description="Helical" evidence="2">
    <location>
        <begin position="81"/>
        <end position="99"/>
    </location>
</feature>
<accession>A0A937A0M1</accession>
<sequence length="413" mass="48261">MKNIWFINQYITSPDIDGEGYRHYYIAKHLKKTEKYNTLLITSSFSHAPYRHNKIRGLYKFVNKDINTLILKGNTYKKSHGIGRILSWIIFSLNLFVIPFISKKKVPKPDIIVLSSLPLLPILNILIFKKLFYPNAKFVFEIRDLWPLSAMELGNYSEKNVFMKFLGYLEKLSYSKADTVISVIPRADMHIEKVLGHKNFTYKWITNGFELPGKEDSEIEDIYKDKINKRTFNIGYAGTIVIANPLDTIISTVSKLKNDNIHFYILGGGPEKERLLELSKEYDNIHFLERVPKKYVKLFLSKMDVLFMGKGTKDTKIYNFGTSQLKTFDYFYAKKPIIQALNSKENPVTYSKSGYVVSPEEEEPLKEKILYFKGLKNDQRQQYGQRGYEYLIDNCTYDKISNLFDKVFDDLMK</sequence>
<dbReference type="PANTHER" id="PTHR46401">
    <property type="entry name" value="GLYCOSYLTRANSFERASE WBBK-RELATED"/>
    <property type="match status" value="1"/>
</dbReference>
<evidence type="ECO:0000313" key="4">
    <source>
        <dbReference type="EMBL" id="MBL0684661.1"/>
    </source>
</evidence>
<keyword evidence="2" id="KW-0472">Membrane</keyword>